<dbReference type="InParanoid" id="A0A090M159"/>
<keyword evidence="1" id="KW-0175">Coiled coil</keyword>
<feature type="compositionally biased region" description="Basic residues" evidence="2">
    <location>
        <begin position="224"/>
        <end position="233"/>
    </location>
</feature>
<dbReference type="EMBL" id="CAID01000005">
    <property type="protein sequence ID" value="CEF97916.1"/>
    <property type="molecule type" value="Genomic_DNA"/>
</dbReference>
<evidence type="ECO:0000313" key="3">
    <source>
        <dbReference type="EMBL" id="CEF97916.1"/>
    </source>
</evidence>
<reference evidence="4" key="1">
    <citation type="journal article" date="2006" name="Proc. Natl. Acad. Sci. U.S.A.">
        <title>Genome analysis of the smallest free-living eukaryote Ostreococcus tauri unveils many unique features.</title>
        <authorList>
            <person name="Derelle E."/>
            <person name="Ferraz C."/>
            <person name="Rombauts S."/>
            <person name="Rouze P."/>
            <person name="Worden A.Z."/>
            <person name="Robbens S."/>
            <person name="Partensky F."/>
            <person name="Degroeve S."/>
            <person name="Echeynie S."/>
            <person name="Cooke R."/>
            <person name="Saeys Y."/>
            <person name="Wuyts J."/>
            <person name="Jabbari K."/>
            <person name="Bowler C."/>
            <person name="Panaud O."/>
            <person name="Piegu B."/>
            <person name="Ball S.G."/>
            <person name="Ral J.-P."/>
            <person name="Bouget F.-Y."/>
            <person name="Piganeau G."/>
            <person name="De Baets B."/>
            <person name="Picard A."/>
            <person name="Delseny M."/>
            <person name="Demaille J."/>
            <person name="Van de Peer Y."/>
            <person name="Moreau H."/>
        </authorList>
    </citation>
    <scope>NUCLEOTIDE SEQUENCE [LARGE SCALE GENOMIC DNA]</scope>
    <source>
        <strain evidence="4">OTTH 0595 / CCAP 157/2 / RCC745</strain>
    </source>
</reference>
<dbReference type="AlphaFoldDB" id="A0A090M159"/>
<feature type="coiled-coil region" evidence="1">
    <location>
        <begin position="154"/>
        <end position="192"/>
    </location>
</feature>
<protein>
    <submittedName>
        <fullName evidence="3">Unnamed product</fullName>
    </submittedName>
</protein>
<dbReference type="RefSeq" id="XP_022838965.1">
    <property type="nucleotide sequence ID" value="XM_022984211.1"/>
</dbReference>
<reference evidence="3 4" key="2">
    <citation type="journal article" date="2014" name="BMC Genomics">
        <title>An improved genome of the model marine alga Ostreococcus tauri unfolds by assessing Illumina de novo assemblies.</title>
        <authorList>
            <person name="Blanc-Mathieu R."/>
            <person name="Verhelst B."/>
            <person name="Derelle E."/>
            <person name="Rombauts S."/>
            <person name="Bouget F.Y."/>
            <person name="Carre I."/>
            <person name="Chateau A."/>
            <person name="Eyre-Walker A."/>
            <person name="Grimsley N."/>
            <person name="Moreau H."/>
            <person name="Piegu B."/>
            <person name="Rivals E."/>
            <person name="Schackwitz W."/>
            <person name="Van de Peer Y."/>
            <person name="Piganeau G."/>
        </authorList>
    </citation>
    <scope>NUCLEOTIDE SEQUENCE [LARGE SCALE GENOMIC DNA]</scope>
    <source>
        <strain evidence="4">OTTH 0595 / CCAP 157/2 / RCC745</strain>
    </source>
</reference>
<gene>
    <name evidence="3" type="ORF">OT_ostta05g01500</name>
</gene>
<sequence length="338" mass="36031">MTARKRAAPSARRCARAGAVASTSHAPAPASDADADALTRLRESERIRDALRATLIDLKRRYESLELAHAGAETRRTIIKDADAAREVAVARQRASAERERRMKAEARAEAAERRAREAESDRGDRERRRSAALASGLGGCDARTLVGSETDARSEEAKALAAAMRELESLRRTCERQKKELAQARARLKRVDLGDEGGAVDDDGARAGVAPETTASEANQRSTPRRRARVKKSSAAASARVAASARAADAPADAPVVTTDVAESRPPPMPSIDEPWISRPPGLVAPLGGAPSVARRPVSATAVAPARKRQKPPGRSPAIANIARAVERTSRAFRAPH</sequence>
<feature type="region of interest" description="Disordered" evidence="2">
    <location>
        <begin position="95"/>
        <end position="136"/>
    </location>
</feature>
<keyword evidence="4" id="KW-1185">Reference proteome</keyword>
<feature type="compositionally biased region" description="Low complexity" evidence="2">
    <location>
        <begin position="281"/>
        <end position="292"/>
    </location>
</feature>
<feature type="compositionally biased region" description="Low complexity" evidence="2">
    <location>
        <begin position="234"/>
        <end position="258"/>
    </location>
</feature>
<feature type="compositionally biased region" description="Basic and acidic residues" evidence="2">
    <location>
        <begin position="95"/>
        <end position="130"/>
    </location>
</feature>
<evidence type="ECO:0000313" key="4">
    <source>
        <dbReference type="Proteomes" id="UP000009170"/>
    </source>
</evidence>
<dbReference type="Proteomes" id="UP000009170">
    <property type="component" value="Unassembled WGS sequence"/>
</dbReference>
<feature type="region of interest" description="Disordered" evidence="2">
    <location>
        <begin position="1"/>
        <end position="35"/>
    </location>
</feature>
<accession>A0A090M159</accession>
<feature type="compositionally biased region" description="Low complexity" evidence="2">
    <location>
        <begin position="8"/>
        <end position="32"/>
    </location>
</feature>
<comment type="caution">
    <text evidence="3">The sequence shown here is derived from an EMBL/GenBank/DDBJ whole genome shotgun (WGS) entry which is preliminary data.</text>
</comment>
<evidence type="ECO:0000256" key="2">
    <source>
        <dbReference type="SAM" id="MobiDB-lite"/>
    </source>
</evidence>
<evidence type="ECO:0000256" key="1">
    <source>
        <dbReference type="SAM" id="Coils"/>
    </source>
</evidence>
<proteinExistence type="predicted"/>
<feature type="region of interest" description="Disordered" evidence="2">
    <location>
        <begin position="195"/>
        <end position="320"/>
    </location>
</feature>
<dbReference type="KEGG" id="ota:OT_ostta05g01500"/>
<feature type="compositionally biased region" description="Polar residues" evidence="2">
    <location>
        <begin position="214"/>
        <end position="223"/>
    </location>
</feature>
<organism evidence="3 4">
    <name type="scientific">Ostreococcus tauri</name>
    <name type="common">Marine green alga</name>
    <dbReference type="NCBI Taxonomy" id="70448"/>
    <lineage>
        <taxon>Eukaryota</taxon>
        <taxon>Viridiplantae</taxon>
        <taxon>Chlorophyta</taxon>
        <taxon>Mamiellophyceae</taxon>
        <taxon>Mamiellales</taxon>
        <taxon>Bathycoccaceae</taxon>
        <taxon>Ostreococcus</taxon>
    </lineage>
</organism>
<dbReference type="GeneID" id="9835104"/>
<name>A0A090M159_OSTTA</name>